<keyword evidence="4 10" id="KW-1003">Cell membrane</keyword>
<evidence type="ECO:0000313" key="13">
    <source>
        <dbReference type="Proteomes" id="UP000597338"/>
    </source>
</evidence>
<keyword evidence="5 10" id="KW-0592">Phosphate transport</keyword>
<keyword evidence="7 9" id="KW-1133">Transmembrane helix</keyword>
<feature type="transmembrane region" description="Helical" evidence="9">
    <location>
        <begin position="205"/>
        <end position="227"/>
    </location>
</feature>
<evidence type="ECO:0000259" key="11">
    <source>
        <dbReference type="PROSITE" id="PS50928"/>
    </source>
</evidence>
<dbReference type="PANTHER" id="PTHR30425:SF1">
    <property type="entry name" value="PHOSPHATE TRANSPORT SYSTEM PERMEASE PROTEIN PSTC"/>
    <property type="match status" value="1"/>
</dbReference>
<feature type="domain" description="ABC transmembrane type-1" evidence="11">
    <location>
        <begin position="68"/>
        <end position="284"/>
    </location>
</feature>
<feature type="transmembrane region" description="Helical" evidence="9">
    <location>
        <begin position="149"/>
        <end position="172"/>
    </location>
</feature>
<dbReference type="CDD" id="cd06261">
    <property type="entry name" value="TM_PBP2"/>
    <property type="match status" value="1"/>
</dbReference>
<dbReference type="PROSITE" id="PS50928">
    <property type="entry name" value="ABC_TM1"/>
    <property type="match status" value="1"/>
</dbReference>
<feature type="transmembrane region" description="Helical" evidence="9">
    <location>
        <begin position="265"/>
        <end position="288"/>
    </location>
</feature>
<dbReference type="SUPFAM" id="SSF161098">
    <property type="entry name" value="MetI-like"/>
    <property type="match status" value="1"/>
</dbReference>
<dbReference type="Gene3D" id="1.10.3720.10">
    <property type="entry name" value="MetI-like"/>
    <property type="match status" value="1"/>
</dbReference>
<dbReference type="InterPro" id="IPR000515">
    <property type="entry name" value="MetI-like"/>
</dbReference>
<evidence type="ECO:0000256" key="8">
    <source>
        <dbReference type="ARBA" id="ARBA00023136"/>
    </source>
</evidence>
<accession>A0ABQ1LVC1</accession>
<reference evidence="13" key="1">
    <citation type="journal article" date="2019" name="Int. J. Syst. Evol. Microbiol.">
        <title>The Global Catalogue of Microorganisms (GCM) 10K type strain sequencing project: providing services to taxonomists for standard genome sequencing and annotation.</title>
        <authorList>
            <consortium name="The Broad Institute Genomics Platform"/>
            <consortium name="The Broad Institute Genome Sequencing Center for Infectious Disease"/>
            <person name="Wu L."/>
            <person name="Ma J."/>
        </authorList>
    </citation>
    <scope>NUCLEOTIDE SEQUENCE [LARGE SCALE GENOMIC DNA]</scope>
    <source>
        <strain evidence="13">CGMCC 1.15342</strain>
    </source>
</reference>
<organism evidence="12 13">
    <name type="scientific">Parapedobacter defluvii</name>
    <dbReference type="NCBI Taxonomy" id="2045106"/>
    <lineage>
        <taxon>Bacteria</taxon>
        <taxon>Pseudomonadati</taxon>
        <taxon>Bacteroidota</taxon>
        <taxon>Sphingobacteriia</taxon>
        <taxon>Sphingobacteriales</taxon>
        <taxon>Sphingobacteriaceae</taxon>
        <taxon>Parapedobacter</taxon>
    </lineage>
</organism>
<evidence type="ECO:0000256" key="7">
    <source>
        <dbReference type="ARBA" id="ARBA00022989"/>
    </source>
</evidence>
<evidence type="ECO:0000256" key="4">
    <source>
        <dbReference type="ARBA" id="ARBA00022475"/>
    </source>
</evidence>
<dbReference type="InterPro" id="IPR011864">
    <property type="entry name" value="Phosphate_PstC"/>
</dbReference>
<evidence type="ECO:0000256" key="3">
    <source>
        <dbReference type="ARBA" id="ARBA00022448"/>
    </source>
</evidence>
<feature type="transmembrane region" description="Helical" evidence="9">
    <location>
        <begin position="64"/>
        <end position="94"/>
    </location>
</feature>
<dbReference type="NCBIfam" id="TIGR02138">
    <property type="entry name" value="phosphate_pstC"/>
    <property type="match status" value="1"/>
</dbReference>
<keyword evidence="8 9" id="KW-0472">Membrane</keyword>
<dbReference type="Proteomes" id="UP000597338">
    <property type="component" value="Unassembled WGS sequence"/>
</dbReference>
<dbReference type="InterPro" id="IPR051124">
    <property type="entry name" value="Phosphate_Transport_Permease"/>
</dbReference>
<evidence type="ECO:0000256" key="10">
    <source>
        <dbReference type="RuleBase" id="RU363054"/>
    </source>
</evidence>
<name>A0ABQ1LVC1_9SPHI</name>
<comment type="similarity">
    <text evidence="2 10">Belongs to the binding-protein-dependent transport system permease family. CysTW subfamily.</text>
</comment>
<evidence type="ECO:0000256" key="2">
    <source>
        <dbReference type="ARBA" id="ARBA00007069"/>
    </source>
</evidence>
<protein>
    <recommendedName>
        <fullName evidence="10">Phosphate transport system permease protein</fullName>
    </recommendedName>
</protein>
<evidence type="ECO:0000256" key="5">
    <source>
        <dbReference type="ARBA" id="ARBA00022592"/>
    </source>
</evidence>
<dbReference type="Pfam" id="PF00528">
    <property type="entry name" value="BPD_transp_1"/>
    <property type="match status" value="1"/>
</dbReference>
<keyword evidence="3 9" id="KW-0813">Transport</keyword>
<keyword evidence="13" id="KW-1185">Reference proteome</keyword>
<dbReference type="RefSeq" id="WP_188750423.1">
    <property type="nucleotide sequence ID" value="NZ_BMIK01000006.1"/>
</dbReference>
<evidence type="ECO:0000256" key="1">
    <source>
        <dbReference type="ARBA" id="ARBA00004651"/>
    </source>
</evidence>
<dbReference type="PANTHER" id="PTHR30425">
    <property type="entry name" value="PHOSPHATE TRANSPORT SYSTEM PERMEASE PROTEIN PST"/>
    <property type="match status" value="1"/>
</dbReference>
<comment type="caution">
    <text evidence="12">The sequence shown here is derived from an EMBL/GenBank/DDBJ whole genome shotgun (WGS) entry which is preliminary data.</text>
</comment>
<feature type="transmembrane region" description="Helical" evidence="9">
    <location>
        <begin position="12"/>
        <end position="35"/>
    </location>
</feature>
<evidence type="ECO:0000256" key="9">
    <source>
        <dbReference type="RuleBase" id="RU363032"/>
    </source>
</evidence>
<keyword evidence="6 9" id="KW-0812">Transmembrane</keyword>
<feature type="transmembrane region" description="Helical" evidence="9">
    <location>
        <begin position="106"/>
        <end position="129"/>
    </location>
</feature>
<sequence>MNFRIFKDKLIANAMLILSISSVSFVFLIGIGLYLRAAPLFEEHTLFSLFSGSNWAPSKNQFGFYPFIMGTLSVTLIAIVVALPLCLLTAIYLAEYAKSGVRKVMLPLMNILAGIPPVIYGVWGIFFVVPIVREYVAPQFTEYSSGYTVFTGGVVLAVMIFPILVSIVSEVLSTIPKELKDASLSLGATKWETIKKVVLKRALPGIVAATVLAVSRAFGETIAVLMVCGNVPVAPSSVFDGGYPLPALIANNFGEMMSIPLYDSALMFAALLLFVIIFLFNLISRIILNRIEHKYSA</sequence>
<evidence type="ECO:0000256" key="6">
    <source>
        <dbReference type="ARBA" id="ARBA00022692"/>
    </source>
</evidence>
<dbReference type="EMBL" id="BMIK01000006">
    <property type="protein sequence ID" value="GGC28981.1"/>
    <property type="molecule type" value="Genomic_DNA"/>
</dbReference>
<comment type="subcellular location">
    <subcellularLocation>
        <location evidence="1 9">Cell membrane</location>
        <topology evidence="1 9">Multi-pass membrane protein</topology>
    </subcellularLocation>
</comment>
<evidence type="ECO:0000313" key="12">
    <source>
        <dbReference type="EMBL" id="GGC28981.1"/>
    </source>
</evidence>
<proteinExistence type="inferred from homology"/>
<comment type="function">
    <text evidence="10">Part of the binding-protein-dependent transport system for phosphate; probably responsible for the translocation of the substrate across the membrane.</text>
</comment>
<dbReference type="InterPro" id="IPR035906">
    <property type="entry name" value="MetI-like_sf"/>
</dbReference>
<gene>
    <name evidence="12" type="ORF">GCM10011386_21240</name>
</gene>